<dbReference type="Proteomes" id="UP001295740">
    <property type="component" value="Unassembled WGS sequence"/>
</dbReference>
<evidence type="ECO:0000313" key="1">
    <source>
        <dbReference type="EMBL" id="CAJ2513085.1"/>
    </source>
</evidence>
<evidence type="ECO:0000313" key="2">
    <source>
        <dbReference type="Proteomes" id="UP001295740"/>
    </source>
</evidence>
<name>A0AAI8YQ74_9PEZI</name>
<protein>
    <submittedName>
        <fullName evidence="1">Uu.00g012040.m01.CDS01</fullName>
    </submittedName>
</protein>
<accession>A0AAI8YQ74</accession>
<reference evidence="1" key="1">
    <citation type="submission" date="2023-10" db="EMBL/GenBank/DDBJ databases">
        <authorList>
            <person name="Hackl T."/>
        </authorList>
    </citation>
    <scope>NUCLEOTIDE SEQUENCE</scope>
</reference>
<keyword evidence="2" id="KW-1185">Reference proteome</keyword>
<gene>
    <name evidence="1" type="ORF">KHLLAP_LOCUS13553</name>
</gene>
<proteinExistence type="predicted"/>
<dbReference type="EMBL" id="CAUWAG010000020">
    <property type="protein sequence ID" value="CAJ2513085.1"/>
    <property type="molecule type" value="Genomic_DNA"/>
</dbReference>
<comment type="caution">
    <text evidence="1">The sequence shown here is derived from an EMBL/GenBank/DDBJ whole genome shotgun (WGS) entry which is preliminary data.</text>
</comment>
<sequence length="54" mass="6146">MSPFSTEKDFSVCSRMSYPQRSFLMSVILLLWHESSVVIDEFGSRGFRSAMPPA</sequence>
<dbReference type="AlphaFoldDB" id="A0AAI8YQ74"/>
<organism evidence="1 2">
    <name type="scientific">Anthostomella pinea</name>
    <dbReference type="NCBI Taxonomy" id="933095"/>
    <lineage>
        <taxon>Eukaryota</taxon>
        <taxon>Fungi</taxon>
        <taxon>Dikarya</taxon>
        <taxon>Ascomycota</taxon>
        <taxon>Pezizomycotina</taxon>
        <taxon>Sordariomycetes</taxon>
        <taxon>Xylariomycetidae</taxon>
        <taxon>Xylariales</taxon>
        <taxon>Xylariaceae</taxon>
        <taxon>Anthostomella</taxon>
    </lineage>
</organism>